<name>A0ABN2KTL2_9MICO</name>
<dbReference type="SUPFAM" id="SSF52540">
    <property type="entry name" value="P-loop containing nucleoside triphosphate hydrolases"/>
    <property type="match status" value="1"/>
</dbReference>
<dbReference type="EMBL" id="BAAANH010000005">
    <property type="protein sequence ID" value="GAA1764910.1"/>
    <property type="molecule type" value="Genomic_DNA"/>
</dbReference>
<gene>
    <name evidence="4" type="ORF">GCM10009747_26130</name>
</gene>
<keyword evidence="5" id="KW-1185">Reference proteome</keyword>
<keyword evidence="1" id="KW-0547">Nucleotide-binding</keyword>
<dbReference type="InterPro" id="IPR003439">
    <property type="entry name" value="ABC_transporter-like_ATP-bd"/>
</dbReference>
<dbReference type="Proteomes" id="UP001500506">
    <property type="component" value="Unassembled WGS sequence"/>
</dbReference>
<protein>
    <submittedName>
        <fullName evidence="4">ABC transporter ATP-binding protein</fullName>
    </submittedName>
</protein>
<dbReference type="Pfam" id="PF00005">
    <property type="entry name" value="ABC_tran"/>
    <property type="match status" value="1"/>
</dbReference>
<feature type="domain" description="ABC transporter" evidence="3">
    <location>
        <begin position="1"/>
        <end position="219"/>
    </location>
</feature>
<proteinExistence type="predicted"/>
<dbReference type="InterPro" id="IPR015854">
    <property type="entry name" value="ABC_transpr_LolD-like"/>
</dbReference>
<dbReference type="Gene3D" id="3.40.50.300">
    <property type="entry name" value="P-loop containing nucleotide triphosphate hydrolases"/>
    <property type="match status" value="1"/>
</dbReference>
<keyword evidence="2 4" id="KW-0067">ATP-binding</keyword>
<organism evidence="4 5">
    <name type="scientific">Agromyces humatus</name>
    <dbReference type="NCBI Taxonomy" id="279573"/>
    <lineage>
        <taxon>Bacteria</taxon>
        <taxon>Bacillati</taxon>
        <taxon>Actinomycetota</taxon>
        <taxon>Actinomycetes</taxon>
        <taxon>Micrococcales</taxon>
        <taxon>Microbacteriaceae</taxon>
        <taxon>Agromyces</taxon>
    </lineage>
</organism>
<accession>A0ABN2KTL2</accession>
<dbReference type="PROSITE" id="PS50893">
    <property type="entry name" value="ABC_TRANSPORTER_2"/>
    <property type="match status" value="1"/>
</dbReference>
<dbReference type="PROSITE" id="PS00211">
    <property type="entry name" value="ABC_TRANSPORTER_1"/>
    <property type="match status" value="1"/>
</dbReference>
<sequence length="219" mass="23133">MHLTAVSKSYTLAGADPILVLSGVNLTIESGEKASLIGPSGTGKSTLLALIAGLLEPDSGTVEIDGKPLTSRSERERADVRARTIGIALQSDNLIPFLSASENVELALGFGGEVARRRAPAAARELLEQFGVGHRADHLPRHLSGGEAQRVALAVATANRPAVLLADEVVGQLDAETAEHVIDTVLAVDLAVLYVTHDTALADRVGSRYQITDHQVRRR</sequence>
<dbReference type="SMART" id="SM00382">
    <property type="entry name" value="AAA"/>
    <property type="match status" value="1"/>
</dbReference>
<reference evidence="4 5" key="1">
    <citation type="journal article" date="2019" name="Int. J. Syst. Evol. Microbiol.">
        <title>The Global Catalogue of Microorganisms (GCM) 10K type strain sequencing project: providing services to taxonomists for standard genome sequencing and annotation.</title>
        <authorList>
            <consortium name="The Broad Institute Genomics Platform"/>
            <consortium name="The Broad Institute Genome Sequencing Center for Infectious Disease"/>
            <person name="Wu L."/>
            <person name="Ma J."/>
        </authorList>
    </citation>
    <scope>NUCLEOTIDE SEQUENCE [LARGE SCALE GENOMIC DNA]</scope>
    <source>
        <strain evidence="4 5">JCM 14319</strain>
    </source>
</reference>
<dbReference type="GO" id="GO:0005524">
    <property type="term" value="F:ATP binding"/>
    <property type="evidence" value="ECO:0007669"/>
    <property type="project" value="UniProtKB-KW"/>
</dbReference>
<dbReference type="InterPro" id="IPR027417">
    <property type="entry name" value="P-loop_NTPase"/>
</dbReference>
<evidence type="ECO:0000313" key="5">
    <source>
        <dbReference type="Proteomes" id="UP001500506"/>
    </source>
</evidence>
<evidence type="ECO:0000259" key="3">
    <source>
        <dbReference type="PROSITE" id="PS50893"/>
    </source>
</evidence>
<comment type="caution">
    <text evidence="4">The sequence shown here is derived from an EMBL/GenBank/DDBJ whole genome shotgun (WGS) entry which is preliminary data.</text>
</comment>
<dbReference type="InterPro" id="IPR017871">
    <property type="entry name" value="ABC_transporter-like_CS"/>
</dbReference>
<dbReference type="PANTHER" id="PTHR24220">
    <property type="entry name" value="IMPORT ATP-BINDING PROTEIN"/>
    <property type="match status" value="1"/>
</dbReference>
<evidence type="ECO:0000256" key="1">
    <source>
        <dbReference type="ARBA" id="ARBA00022741"/>
    </source>
</evidence>
<evidence type="ECO:0000256" key="2">
    <source>
        <dbReference type="ARBA" id="ARBA00022840"/>
    </source>
</evidence>
<dbReference type="InterPro" id="IPR003593">
    <property type="entry name" value="AAA+_ATPase"/>
</dbReference>
<dbReference type="PANTHER" id="PTHR24220:SF659">
    <property type="entry name" value="TRANSPORTER, PUTATIVE-RELATED"/>
    <property type="match status" value="1"/>
</dbReference>
<evidence type="ECO:0000313" key="4">
    <source>
        <dbReference type="EMBL" id="GAA1764910.1"/>
    </source>
</evidence>